<evidence type="ECO:0000313" key="2">
    <source>
        <dbReference type="Proteomes" id="UP000051790"/>
    </source>
</evidence>
<dbReference type="AlphaFoldDB" id="A0A0R1QS30"/>
<organism evidence="1 2">
    <name type="scientific">Lacticaseibacillus manihotivorans DSM 13343 = JCM 12514</name>
    <dbReference type="NCBI Taxonomy" id="1423769"/>
    <lineage>
        <taxon>Bacteria</taxon>
        <taxon>Bacillati</taxon>
        <taxon>Bacillota</taxon>
        <taxon>Bacilli</taxon>
        <taxon>Lactobacillales</taxon>
        <taxon>Lactobacillaceae</taxon>
        <taxon>Lacticaseibacillus</taxon>
    </lineage>
</organism>
<keyword evidence="2" id="KW-1185">Reference proteome</keyword>
<dbReference type="EMBL" id="AZEU01000174">
    <property type="protein sequence ID" value="KRL44003.1"/>
    <property type="molecule type" value="Genomic_DNA"/>
</dbReference>
<comment type="caution">
    <text evidence="1">The sequence shown here is derived from an EMBL/GenBank/DDBJ whole genome shotgun (WGS) entry which is preliminary data.</text>
</comment>
<protein>
    <recommendedName>
        <fullName evidence="3">MmcQ family protein</fullName>
    </recommendedName>
</protein>
<dbReference type="Proteomes" id="UP000051790">
    <property type="component" value="Unassembled WGS sequence"/>
</dbReference>
<proteinExistence type="predicted"/>
<dbReference type="RefSeq" id="WP_056964047.1">
    <property type="nucleotide sequence ID" value="NZ_AZEU01000174.1"/>
</dbReference>
<dbReference type="PANTHER" id="PTHR35145:SF1">
    <property type="entry name" value="CYTOPLASMIC PROTEIN"/>
    <property type="match status" value="1"/>
</dbReference>
<gene>
    <name evidence="1" type="ORF">FD01_GL001457</name>
</gene>
<dbReference type="SUPFAM" id="SSF142906">
    <property type="entry name" value="YjbR-like"/>
    <property type="match status" value="1"/>
</dbReference>
<dbReference type="OrthoDB" id="9789813at2"/>
<reference evidence="1 2" key="1">
    <citation type="journal article" date="2015" name="Genome Announc.">
        <title>Expanding the biotechnology potential of lactobacilli through comparative genomics of 213 strains and associated genera.</title>
        <authorList>
            <person name="Sun Z."/>
            <person name="Harris H.M."/>
            <person name="McCann A."/>
            <person name="Guo C."/>
            <person name="Argimon S."/>
            <person name="Zhang W."/>
            <person name="Yang X."/>
            <person name="Jeffery I.B."/>
            <person name="Cooney J.C."/>
            <person name="Kagawa T.F."/>
            <person name="Liu W."/>
            <person name="Song Y."/>
            <person name="Salvetti E."/>
            <person name="Wrobel A."/>
            <person name="Rasinkangas P."/>
            <person name="Parkhill J."/>
            <person name="Rea M.C."/>
            <person name="O'Sullivan O."/>
            <person name="Ritari J."/>
            <person name="Douillard F.P."/>
            <person name="Paul Ross R."/>
            <person name="Yang R."/>
            <person name="Briner A.E."/>
            <person name="Felis G.E."/>
            <person name="de Vos W.M."/>
            <person name="Barrangou R."/>
            <person name="Klaenhammer T.R."/>
            <person name="Caufield P.W."/>
            <person name="Cui Y."/>
            <person name="Zhang H."/>
            <person name="O'Toole P.W."/>
        </authorList>
    </citation>
    <scope>NUCLEOTIDE SEQUENCE [LARGE SCALE GENOMIC DNA]</scope>
    <source>
        <strain evidence="1 2">DSM 13343</strain>
    </source>
</reference>
<dbReference type="InterPro" id="IPR007351">
    <property type="entry name" value="YjbR"/>
</dbReference>
<evidence type="ECO:0008006" key="3">
    <source>
        <dbReference type="Google" id="ProtNLM"/>
    </source>
</evidence>
<accession>A0A0R1QS30</accession>
<dbReference type="PANTHER" id="PTHR35145">
    <property type="entry name" value="CYTOPLASMIC PROTEIN-RELATED"/>
    <property type="match status" value="1"/>
</dbReference>
<dbReference type="InterPro" id="IPR038056">
    <property type="entry name" value="YjbR-like_sf"/>
</dbReference>
<sequence length="217" mass="24283">MMNNLIEPLFKNWHANATALTKYGFVNGQWTTPLLDDFTLTVSVLGDEVSCQVFDEAAQAPYTLFVQPTATGRYVAKVRDAVITQLTAIRDACFTQGSIYHQPQTLDIIAQVAKTYALAPEFLWQKFPTNAVFRRTDSKKWFAAILTVQPDRIGRTGKKPLEILDLRMADPLQVDGVNFLPGYHMNKKSWFTVVLDGTVATEQLMALMATSFDLAAK</sequence>
<name>A0A0R1QS30_9LACO</name>
<dbReference type="Gene3D" id="3.90.1150.30">
    <property type="match status" value="1"/>
</dbReference>
<evidence type="ECO:0000313" key="1">
    <source>
        <dbReference type="EMBL" id="KRL44003.1"/>
    </source>
</evidence>
<dbReference type="PATRIC" id="fig|1423769.4.peg.1564"/>